<name>A0A0F9NHH9_9ZZZZ</name>
<organism evidence="1">
    <name type="scientific">marine sediment metagenome</name>
    <dbReference type="NCBI Taxonomy" id="412755"/>
    <lineage>
        <taxon>unclassified sequences</taxon>
        <taxon>metagenomes</taxon>
        <taxon>ecological metagenomes</taxon>
    </lineage>
</organism>
<protein>
    <submittedName>
        <fullName evidence="1">Uncharacterized protein</fullName>
    </submittedName>
</protein>
<proteinExistence type="predicted"/>
<dbReference type="AlphaFoldDB" id="A0A0F9NHH9"/>
<accession>A0A0F9NHH9</accession>
<sequence length="50" mass="5993">MKDLIKIFVTTILKDFLVYLEQEKIKMFIAKEEMDSKSIIDDYIDNYNGE</sequence>
<gene>
    <name evidence="1" type="ORF">LCGC14_1027220</name>
</gene>
<comment type="caution">
    <text evidence="1">The sequence shown here is derived from an EMBL/GenBank/DDBJ whole genome shotgun (WGS) entry which is preliminary data.</text>
</comment>
<evidence type="ECO:0000313" key="1">
    <source>
        <dbReference type="EMBL" id="KKN11382.1"/>
    </source>
</evidence>
<dbReference type="EMBL" id="LAZR01004142">
    <property type="protein sequence ID" value="KKN11382.1"/>
    <property type="molecule type" value="Genomic_DNA"/>
</dbReference>
<reference evidence="1" key="1">
    <citation type="journal article" date="2015" name="Nature">
        <title>Complex archaea that bridge the gap between prokaryotes and eukaryotes.</title>
        <authorList>
            <person name="Spang A."/>
            <person name="Saw J.H."/>
            <person name="Jorgensen S.L."/>
            <person name="Zaremba-Niedzwiedzka K."/>
            <person name="Martijn J."/>
            <person name="Lind A.E."/>
            <person name="van Eijk R."/>
            <person name="Schleper C."/>
            <person name="Guy L."/>
            <person name="Ettema T.J."/>
        </authorList>
    </citation>
    <scope>NUCLEOTIDE SEQUENCE</scope>
</reference>